<evidence type="ECO:0000313" key="5">
    <source>
        <dbReference type="Proteomes" id="UP001187471"/>
    </source>
</evidence>
<protein>
    <recommendedName>
        <fullName evidence="6">Alpha-taxilin</fullName>
    </recommendedName>
</protein>
<organism evidence="4 5">
    <name type="scientific">Escallonia rubra</name>
    <dbReference type="NCBI Taxonomy" id="112253"/>
    <lineage>
        <taxon>Eukaryota</taxon>
        <taxon>Viridiplantae</taxon>
        <taxon>Streptophyta</taxon>
        <taxon>Embryophyta</taxon>
        <taxon>Tracheophyta</taxon>
        <taxon>Spermatophyta</taxon>
        <taxon>Magnoliopsida</taxon>
        <taxon>eudicotyledons</taxon>
        <taxon>Gunneridae</taxon>
        <taxon>Pentapetalae</taxon>
        <taxon>asterids</taxon>
        <taxon>campanulids</taxon>
        <taxon>Escalloniales</taxon>
        <taxon>Escalloniaceae</taxon>
        <taxon>Escallonia</taxon>
    </lineage>
</organism>
<evidence type="ECO:0000313" key="4">
    <source>
        <dbReference type="EMBL" id="KAK2979269.1"/>
    </source>
</evidence>
<feature type="region of interest" description="Disordered" evidence="3">
    <location>
        <begin position="122"/>
        <end position="142"/>
    </location>
</feature>
<feature type="coiled-coil region" evidence="2">
    <location>
        <begin position="170"/>
        <end position="300"/>
    </location>
</feature>
<dbReference type="Pfam" id="PF09728">
    <property type="entry name" value="Taxilin"/>
    <property type="match status" value="1"/>
</dbReference>
<evidence type="ECO:0000256" key="2">
    <source>
        <dbReference type="SAM" id="Coils"/>
    </source>
</evidence>
<feature type="coiled-coil region" evidence="2">
    <location>
        <begin position="336"/>
        <end position="408"/>
    </location>
</feature>
<dbReference type="GO" id="GO:0019905">
    <property type="term" value="F:syntaxin binding"/>
    <property type="evidence" value="ECO:0007669"/>
    <property type="project" value="InterPro"/>
</dbReference>
<keyword evidence="2" id="KW-0175">Coiled coil</keyword>
<dbReference type="EMBL" id="JAVXUO010001774">
    <property type="protein sequence ID" value="KAK2979269.1"/>
    <property type="molecule type" value="Genomic_DNA"/>
</dbReference>
<evidence type="ECO:0000256" key="3">
    <source>
        <dbReference type="SAM" id="MobiDB-lite"/>
    </source>
</evidence>
<dbReference type="PANTHER" id="PTHR16127">
    <property type="entry name" value="TAXILIN"/>
    <property type="match status" value="1"/>
</dbReference>
<sequence>MENPAANQLPEADSLPDGFVNSSAEPLVPSTPVPEPENAVTDYKEEKLLEQPELVVSQSQSSEGTTGEGTEDAGGDNGCLDTGMGERMGGSPDGEGHVKATSSHSSEQLIEGDVVPQAAHVKGISSGESIGNTRKVETSEVKRKSAKRTFKSEKEFLEFTLKYQQVLGERDAAIALRDKLESLCRELQRQNKMLMDECKRVSTEGQNLRSDLSAKFQDAIKEVSHKLEEQKDDCLTQLKENEMLKIKLKHLTDQYALTEQQYAQKLKQKTLELQIADIKIQQNEEKLVQEQSQMKLYAEQVSQLLATEKNLRLQLTADGEKFQQFQDALLKSNEVFETFKKEIDKMTKSMKELKKENTFLKSKSEKSDITLIELVEEREHLKKQLEKIKNKKERLESLCRSLQVERKQNSVGQNSSDAVPI</sequence>
<feature type="region of interest" description="Disordered" evidence="3">
    <location>
        <begin position="1"/>
        <end position="108"/>
    </location>
</feature>
<evidence type="ECO:0008006" key="6">
    <source>
        <dbReference type="Google" id="ProtNLM"/>
    </source>
</evidence>
<comment type="similarity">
    <text evidence="1">Belongs to the taxilin family.</text>
</comment>
<keyword evidence="5" id="KW-1185">Reference proteome</keyword>
<dbReference type="AlphaFoldDB" id="A0AA88R6T4"/>
<dbReference type="InterPro" id="IPR026183">
    <property type="entry name" value="Taxilin_fam"/>
</dbReference>
<reference evidence="4" key="1">
    <citation type="submission" date="2022-12" db="EMBL/GenBank/DDBJ databases">
        <title>Draft genome assemblies for two species of Escallonia (Escalloniales).</title>
        <authorList>
            <person name="Chanderbali A."/>
            <person name="Dervinis C."/>
            <person name="Anghel I."/>
            <person name="Soltis D."/>
            <person name="Soltis P."/>
            <person name="Zapata F."/>
        </authorList>
    </citation>
    <scope>NUCLEOTIDE SEQUENCE</scope>
    <source>
        <strain evidence="4">UCBG92.1500</strain>
        <tissue evidence="4">Leaf</tissue>
    </source>
</reference>
<comment type="caution">
    <text evidence="4">The sequence shown here is derived from an EMBL/GenBank/DDBJ whole genome shotgun (WGS) entry which is preliminary data.</text>
</comment>
<dbReference type="PANTHER" id="PTHR16127:SF13">
    <property type="entry name" value="GH01188P"/>
    <property type="match status" value="1"/>
</dbReference>
<gene>
    <name evidence="4" type="ORF">RJ640_021969</name>
</gene>
<dbReference type="Proteomes" id="UP001187471">
    <property type="component" value="Unassembled WGS sequence"/>
</dbReference>
<proteinExistence type="inferred from homology"/>
<accession>A0AA88R6T4</accession>
<name>A0AA88R6T4_9ASTE</name>
<evidence type="ECO:0000256" key="1">
    <source>
        <dbReference type="ARBA" id="ARBA00009550"/>
    </source>
</evidence>